<comment type="caution">
    <text evidence="1">The sequence shown here is derived from an EMBL/GenBank/DDBJ whole genome shotgun (WGS) entry which is preliminary data.</text>
</comment>
<evidence type="ECO:0000313" key="1">
    <source>
        <dbReference type="EMBL" id="MBJ3776387.1"/>
    </source>
</evidence>
<reference evidence="1" key="1">
    <citation type="submission" date="2020-12" db="EMBL/GenBank/DDBJ databases">
        <title>Bacterial taxonomy.</title>
        <authorList>
            <person name="Pan X."/>
        </authorList>
    </citation>
    <scope>NUCLEOTIDE SEQUENCE</scope>
    <source>
        <strain evidence="1">B2012</strain>
    </source>
</reference>
<dbReference type="Proteomes" id="UP000609531">
    <property type="component" value="Unassembled WGS sequence"/>
</dbReference>
<dbReference type="EMBL" id="JAEKJA010000009">
    <property type="protein sequence ID" value="MBJ3776387.1"/>
    <property type="molecule type" value="Genomic_DNA"/>
</dbReference>
<sequence length="73" mass="7777">MVAITLLQAKDQLDAAVAALTLARQGSYSISTGTGSRASTPASVDSILKDIAYWRAEVERLSPRRGPSRVYPA</sequence>
<dbReference type="Pfam" id="PF19645">
    <property type="entry name" value="DUF6148"/>
    <property type="match status" value="1"/>
</dbReference>
<organism evidence="1 2">
    <name type="scientific">Acuticoccus mangrovi</name>
    <dbReference type="NCBI Taxonomy" id="2796142"/>
    <lineage>
        <taxon>Bacteria</taxon>
        <taxon>Pseudomonadati</taxon>
        <taxon>Pseudomonadota</taxon>
        <taxon>Alphaproteobacteria</taxon>
        <taxon>Hyphomicrobiales</taxon>
        <taxon>Amorphaceae</taxon>
        <taxon>Acuticoccus</taxon>
    </lineage>
</organism>
<dbReference type="RefSeq" id="WP_211110252.1">
    <property type="nucleotide sequence ID" value="NZ_JAEKJA010000009.1"/>
</dbReference>
<keyword evidence="2" id="KW-1185">Reference proteome</keyword>
<gene>
    <name evidence="1" type="ORF">JCR33_11840</name>
</gene>
<evidence type="ECO:0000313" key="2">
    <source>
        <dbReference type="Proteomes" id="UP000609531"/>
    </source>
</evidence>
<proteinExistence type="predicted"/>
<name>A0A934IM68_9HYPH</name>
<protein>
    <submittedName>
        <fullName evidence="1">Uncharacterized protein</fullName>
    </submittedName>
</protein>
<accession>A0A934IM68</accession>
<dbReference type="InterPro" id="IPR046146">
    <property type="entry name" value="DUF6148"/>
</dbReference>
<dbReference type="AlphaFoldDB" id="A0A934IM68"/>